<keyword evidence="2" id="KW-1185">Reference proteome</keyword>
<evidence type="ECO:0000313" key="2">
    <source>
        <dbReference type="Proteomes" id="UP000800096"/>
    </source>
</evidence>
<sequence>MTPRVLSCCVSMGDSYASVRLDMEVWRNYIKRVATMSWPWLTGKSAICEAIATGCASPESVIGRKLAEIDYRRNRPERVTRWEANIIYYPL</sequence>
<gene>
    <name evidence="1" type="ORF">BDU57DRAFT_118142</name>
</gene>
<name>A0A6A5QXW4_AMPQU</name>
<proteinExistence type="predicted"/>
<reference evidence="1" key="1">
    <citation type="journal article" date="2020" name="Stud. Mycol.">
        <title>101 Dothideomycetes genomes: a test case for predicting lifestyles and emergence of pathogens.</title>
        <authorList>
            <person name="Haridas S."/>
            <person name="Albert R."/>
            <person name="Binder M."/>
            <person name="Bloem J."/>
            <person name="Labutti K."/>
            <person name="Salamov A."/>
            <person name="Andreopoulos B."/>
            <person name="Baker S."/>
            <person name="Barry K."/>
            <person name="Bills G."/>
            <person name="Bluhm B."/>
            <person name="Cannon C."/>
            <person name="Castanera R."/>
            <person name="Culley D."/>
            <person name="Daum C."/>
            <person name="Ezra D."/>
            <person name="Gonzalez J."/>
            <person name="Henrissat B."/>
            <person name="Kuo A."/>
            <person name="Liang C."/>
            <person name="Lipzen A."/>
            <person name="Lutzoni F."/>
            <person name="Magnuson J."/>
            <person name="Mondo S."/>
            <person name="Nolan M."/>
            <person name="Ohm R."/>
            <person name="Pangilinan J."/>
            <person name="Park H.-J."/>
            <person name="Ramirez L."/>
            <person name="Alfaro M."/>
            <person name="Sun H."/>
            <person name="Tritt A."/>
            <person name="Yoshinaga Y."/>
            <person name="Zwiers L.-H."/>
            <person name="Turgeon B."/>
            <person name="Goodwin S."/>
            <person name="Spatafora J."/>
            <person name="Crous P."/>
            <person name="Grigoriev I."/>
        </authorList>
    </citation>
    <scope>NUCLEOTIDE SEQUENCE</scope>
    <source>
        <strain evidence="1">HMLAC05119</strain>
    </source>
</reference>
<dbReference type="AlphaFoldDB" id="A0A6A5QXW4"/>
<evidence type="ECO:0000313" key="1">
    <source>
        <dbReference type="EMBL" id="KAF1918687.1"/>
    </source>
</evidence>
<protein>
    <submittedName>
        <fullName evidence="1">Uncharacterized protein</fullName>
    </submittedName>
</protein>
<organism evidence="1 2">
    <name type="scientific">Ampelomyces quisqualis</name>
    <name type="common">Powdery mildew agent</name>
    <dbReference type="NCBI Taxonomy" id="50730"/>
    <lineage>
        <taxon>Eukaryota</taxon>
        <taxon>Fungi</taxon>
        <taxon>Dikarya</taxon>
        <taxon>Ascomycota</taxon>
        <taxon>Pezizomycotina</taxon>
        <taxon>Dothideomycetes</taxon>
        <taxon>Pleosporomycetidae</taxon>
        <taxon>Pleosporales</taxon>
        <taxon>Pleosporineae</taxon>
        <taxon>Phaeosphaeriaceae</taxon>
        <taxon>Ampelomyces</taxon>
    </lineage>
</organism>
<dbReference type="EMBL" id="ML979133">
    <property type="protein sequence ID" value="KAF1918687.1"/>
    <property type="molecule type" value="Genomic_DNA"/>
</dbReference>
<accession>A0A6A5QXW4</accession>
<dbReference type="Proteomes" id="UP000800096">
    <property type="component" value="Unassembled WGS sequence"/>
</dbReference>